<keyword evidence="7" id="KW-1185">Reference proteome</keyword>
<dbReference type="InterPro" id="IPR003593">
    <property type="entry name" value="AAA+_ATPase"/>
</dbReference>
<dbReference type="InterPro" id="IPR003439">
    <property type="entry name" value="ABC_transporter-like_ATP-bd"/>
</dbReference>
<reference evidence="6 7" key="2">
    <citation type="submission" date="2020-01" db="EMBL/GenBank/DDBJ databases">
        <title>Microvirga sp. nov., an arsenate reduction bacterium isolated from Tibet hotspring sediments.</title>
        <authorList>
            <person name="Xian W.-D."/>
            <person name="Li W.-J."/>
        </authorList>
    </citation>
    <scope>NUCLEOTIDE SEQUENCE [LARGE SCALE GENOMIC DNA]</scope>
    <source>
        <strain evidence="6 7">KCTC 23863</strain>
    </source>
</reference>
<dbReference type="InterPro" id="IPR017871">
    <property type="entry name" value="ABC_transporter-like_CS"/>
</dbReference>
<protein>
    <submittedName>
        <fullName evidence="6">ATP-binding cassette domain-containing protein</fullName>
    </submittedName>
</protein>
<dbReference type="Gene3D" id="3.40.50.300">
    <property type="entry name" value="P-loop containing nucleotide triphosphate hydrolases"/>
    <property type="match status" value="1"/>
</dbReference>
<name>A0A7X3MXC6_9HYPH</name>
<dbReference type="GO" id="GO:0005524">
    <property type="term" value="F:ATP binding"/>
    <property type="evidence" value="ECO:0007669"/>
    <property type="project" value="UniProtKB-KW"/>
</dbReference>
<keyword evidence="3" id="KW-0547">Nucleotide-binding</keyword>
<comment type="similarity">
    <text evidence="1">Belongs to the ABC transporter superfamily.</text>
</comment>
<evidence type="ECO:0000313" key="7">
    <source>
        <dbReference type="Proteomes" id="UP000436483"/>
    </source>
</evidence>
<dbReference type="InterPro" id="IPR051120">
    <property type="entry name" value="ABC_AA/LPS_Transport"/>
</dbReference>
<dbReference type="AlphaFoldDB" id="A0A7X3MXC6"/>
<dbReference type="OrthoDB" id="7158404at2"/>
<dbReference type="Pfam" id="PF12399">
    <property type="entry name" value="BCA_ABC_TP_C"/>
    <property type="match status" value="1"/>
</dbReference>
<accession>A0A7X3MXC6</accession>
<proteinExistence type="inferred from homology"/>
<dbReference type="Proteomes" id="UP000436483">
    <property type="component" value="Unassembled WGS sequence"/>
</dbReference>
<dbReference type="PROSITE" id="PS00211">
    <property type="entry name" value="ABC_TRANSPORTER_1"/>
    <property type="match status" value="1"/>
</dbReference>
<dbReference type="CDD" id="cd03219">
    <property type="entry name" value="ABC_Mj1267_LivG_branched"/>
    <property type="match status" value="1"/>
</dbReference>
<keyword evidence="2" id="KW-0813">Transport</keyword>
<evidence type="ECO:0000259" key="5">
    <source>
        <dbReference type="PROSITE" id="PS50893"/>
    </source>
</evidence>
<dbReference type="PROSITE" id="PS50893">
    <property type="entry name" value="ABC_TRANSPORTER_2"/>
    <property type="match status" value="1"/>
</dbReference>
<evidence type="ECO:0000313" key="6">
    <source>
        <dbReference type="EMBL" id="MXQ14695.1"/>
    </source>
</evidence>
<evidence type="ECO:0000256" key="2">
    <source>
        <dbReference type="ARBA" id="ARBA00022448"/>
    </source>
</evidence>
<dbReference type="SMART" id="SM00382">
    <property type="entry name" value="AAA"/>
    <property type="match status" value="1"/>
</dbReference>
<feature type="domain" description="ABC transporter" evidence="5">
    <location>
        <begin position="5"/>
        <end position="251"/>
    </location>
</feature>
<dbReference type="Pfam" id="PF00005">
    <property type="entry name" value="ABC_tran"/>
    <property type="match status" value="1"/>
</dbReference>
<dbReference type="InterPro" id="IPR032823">
    <property type="entry name" value="BCA_ABC_TP_C"/>
</dbReference>
<dbReference type="EMBL" id="WURB01000043">
    <property type="protein sequence ID" value="MXQ14695.1"/>
    <property type="molecule type" value="Genomic_DNA"/>
</dbReference>
<dbReference type="InterPro" id="IPR027417">
    <property type="entry name" value="P-loop_NTPase"/>
</dbReference>
<gene>
    <name evidence="6" type="ORF">GR328_25255</name>
</gene>
<dbReference type="GO" id="GO:0016887">
    <property type="term" value="F:ATP hydrolysis activity"/>
    <property type="evidence" value="ECO:0007669"/>
    <property type="project" value="InterPro"/>
</dbReference>
<dbReference type="GO" id="GO:0005886">
    <property type="term" value="C:plasma membrane"/>
    <property type="evidence" value="ECO:0007669"/>
    <property type="project" value="TreeGrafter"/>
</dbReference>
<reference evidence="6 7" key="1">
    <citation type="submission" date="2019-12" db="EMBL/GenBank/DDBJ databases">
        <authorList>
            <person name="Yuan C.-G."/>
        </authorList>
    </citation>
    <scope>NUCLEOTIDE SEQUENCE [LARGE SCALE GENOMIC DNA]</scope>
    <source>
        <strain evidence="6 7">KCTC 23863</strain>
    </source>
</reference>
<comment type="caution">
    <text evidence="6">The sequence shown here is derived from an EMBL/GenBank/DDBJ whole genome shotgun (WGS) entry which is preliminary data.</text>
</comment>
<evidence type="ECO:0000256" key="3">
    <source>
        <dbReference type="ARBA" id="ARBA00022741"/>
    </source>
</evidence>
<dbReference type="RefSeq" id="WP_160888410.1">
    <property type="nucleotide sequence ID" value="NZ_WURB01000043.1"/>
</dbReference>
<dbReference type="PANTHER" id="PTHR45772">
    <property type="entry name" value="CONSERVED COMPONENT OF ABC TRANSPORTER FOR NATURAL AMINO ACIDS-RELATED"/>
    <property type="match status" value="1"/>
</dbReference>
<evidence type="ECO:0000256" key="1">
    <source>
        <dbReference type="ARBA" id="ARBA00005417"/>
    </source>
</evidence>
<dbReference type="SUPFAM" id="SSF52540">
    <property type="entry name" value="P-loop containing nucleoside triphosphate hydrolases"/>
    <property type="match status" value="1"/>
</dbReference>
<organism evidence="6 7">
    <name type="scientific">Microvirga makkahensis</name>
    <dbReference type="NCBI Taxonomy" id="1128670"/>
    <lineage>
        <taxon>Bacteria</taxon>
        <taxon>Pseudomonadati</taxon>
        <taxon>Pseudomonadota</taxon>
        <taxon>Alphaproteobacteria</taxon>
        <taxon>Hyphomicrobiales</taxon>
        <taxon>Methylobacteriaceae</taxon>
        <taxon>Microvirga</taxon>
    </lineage>
</organism>
<keyword evidence="4 6" id="KW-0067">ATP-binding</keyword>
<evidence type="ECO:0000256" key="4">
    <source>
        <dbReference type="ARBA" id="ARBA00022840"/>
    </source>
</evidence>
<sequence>MTTLLNVDNVYKSYGSLPVLKGISLTVEEKETFAIIGPNGAGKTTLFRVMTGEVLSERGRITYADHDVTGMSAHDRVQLGMGRTFQVARVFPEFSVEENIIVAIEARLRSRSESSLPWYRTRPRSSVREEAGALLQDLDLWSKKATEAKFLSHGDKKRLELGIALAGKPQILMLDEPTAGMSPSDRIATTELIIRLRAANAMTVVMTEHDMDVIFGLANRILVMNQGEMIAIGTIDEVRANPIVREVYLGKEMYGADG</sequence>